<protein>
    <submittedName>
        <fullName evidence="2">Uncharacterized protein</fullName>
    </submittedName>
</protein>
<organism evidence="2 3">
    <name type="scientific">Steinernema carpocapsae</name>
    <name type="common">Entomopathogenic nematode</name>
    <dbReference type="NCBI Taxonomy" id="34508"/>
    <lineage>
        <taxon>Eukaryota</taxon>
        <taxon>Metazoa</taxon>
        <taxon>Ecdysozoa</taxon>
        <taxon>Nematoda</taxon>
        <taxon>Chromadorea</taxon>
        <taxon>Rhabditida</taxon>
        <taxon>Tylenchina</taxon>
        <taxon>Panagrolaimomorpha</taxon>
        <taxon>Strongyloidoidea</taxon>
        <taxon>Steinernematidae</taxon>
        <taxon>Steinernema</taxon>
    </lineage>
</organism>
<gene>
    <name evidence="2" type="ORF">L596_015965</name>
</gene>
<name>A0A4U5NGQ2_STECR</name>
<proteinExistence type="predicted"/>
<evidence type="ECO:0000313" key="3">
    <source>
        <dbReference type="Proteomes" id="UP000298663"/>
    </source>
</evidence>
<keyword evidence="3" id="KW-1185">Reference proteome</keyword>
<evidence type="ECO:0000256" key="1">
    <source>
        <dbReference type="SAM" id="MobiDB-lite"/>
    </source>
</evidence>
<feature type="region of interest" description="Disordered" evidence="1">
    <location>
        <begin position="1"/>
        <end position="26"/>
    </location>
</feature>
<comment type="caution">
    <text evidence="2">The sequence shown here is derived from an EMBL/GenBank/DDBJ whole genome shotgun (WGS) entry which is preliminary data.</text>
</comment>
<dbReference type="Proteomes" id="UP000298663">
    <property type="component" value="Unassembled WGS sequence"/>
</dbReference>
<dbReference type="EMBL" id="AZBU02000004">
    <property type="protein sequence ID" value="TKR82208.1"/>
    <property type="molecule type" value="Genomic_DNA"/>
</dbReference>
<accession>A0A4U5NGQ2</accession>
<feature type="region of interest" description="Disordered" evidence="1">
    <location>
        <begin position="122"/>
        <end position="150"/>
    </location>
</feature>
<reference evidence="2 3" key="2">
    <citation type="journal article" date="2019" name="G3 (Bethesda)">
        <title>Hybrid Assembly of the Genome of the Entomopathogenic Nematode Steinernema carpocapsae Identifies the X-Chromosome.</title>
        <authorList>
            <person name="Serra L."/>
            <person name="Macchietto M."/>
            <person name="Macias-Munoz A."/>
            <person name="McGill C.J."/>
            <person name="Rodriguez I.M."/>
            <person name="Rodriguez B."/>
            <person name="Murad R."/>
            <person name="Mortazavi A."/>
        </authorList>
    </citation>
    <scope>NUCLEOTIDE SEQUENCE [LARGE SCALE GENOMIC DNA]</scope>
    <source>
        <strain evidence="2 3">ALL</strain>
    </source>
</reference>
<reference evidence="2 3" key="1">
    <citation type="journal article" date="2015" name="Genome Biol.">
        <title>Comparative genomics of Steinernema reveals deeply conserved gene regulatory networks.</title>
        <authorList>
            <person name="Dillman A.R."/>
            <person name="Macchietto M."/>
            <person name="Porter C.F."/>
            <person name="Rogers A."/>
            <person name="Williams B."/>
            <person name="Antoshechkin I."/>
            <person name="Lee M.M."/>
            <person name="Goodwin Z."/>
            <person name="Lu X."/>
            <person name="Lewis E.E."/>
            <person name="Goodrich-Blair H."/>
            <person name="Stock S.P."/>
            <person name="Adams B.J."/>
            <person name="Sternberg P.W."/>
            <person name="Mortazavi A."/>
        </authorList>
    </citation>
    <scope>NUCLEOTIDE SEQUENCE [LARGE SCALE GENOMIC DNA]</scope>
    <source>
        <strain evidence="2 3">ALL</strain>
    </source>
</reference>
<feature type="compositionally biased region" description="Low complexity" evidence="1">
    <location>
        <begin position="1"/>
        <end position="14"/>
    </location>
</feature>
<dbReference type="AlphaFoldDB" id="A0A4U5NGQ2"/>
<evidence type="ECO:0000313" key="2">
    <source>
        <dbReference type="EMBL" id="TKR82208.1"/>
    </source>
</evidence>
<sequence>MASFSLFASSASPSSPAPWPTPTSTLAPLATRPATDAVGGILNGASGAAGGLDISKIVGGVTGAAGGAGGPLGAVLGIVESLLNVILGSSDPSEESPAELETPLALSPESLEAELKTPLALSPESLRRPWNPRKRRRHRRQRRRQRQDTVSVCLQSDNLRAPSRCTFLSRLGLLTYCMSAFLRRPFAFPLKTMRRSTSDFNSEKILEMLARGFLSSASAMSVTSM</sequence>
<feature type="compositionally biased region" description="Basic residues" evidence="1">
    <location>
        <begin position="130"/>
        <end position="145"/>
    </location>
</feature>